<keyword evidence="2" id="KW-1185">Reference proteome</keyword>
<sequence length="110" mass="12452">MLDGFSQGQGSNEALKIRNRINHVLGRLDNLVCDTLQLLTLMDTFDNKVCECEKREKGLMFPPYFTWNNRQNLVPFAKILSEERQRRLLLMVLHPAGAARGNQCADGGSC</sequence>
<evidence type="ECO:0000313" key="2">
    <source>
        <dbReference type="Proteomes" id="UP001162164"/>
    </source>
</evidence>
<accession>A0ABQ9J723</accession>
<gene>
    <name evidence="1" type="ORF">NQ317_013457</name>
</gene>
<dbReference type="Proteomes" id="UP001162164">
    <property type="component" value="Unassembled WGS sequence"/>
</dbReference>
<organism evidence="1 2">
    <name type="scientific">Molorchus minor</name>
    <dbReference type="NCBI Taxonomy" id="1323400"/>
    <lineage>
        <taxon>Eukaryota</taxon>
        <taxon>Metazoa</taxon>
        <taxon>Ecdysozoa</taxon>
        <taxon>Arthropoda</taxon>
        <taxon>Hexapoda</taxon>
        <taxon>Insecta</taxon>
        <taxon>Pterygota</taxon>
        <taxon>Neoptera</taxon>
        <taxon>Endopterygota</taxon>
        <taxon>Coleoptera</taxon>
        <taxon>Polyphaga</taxon>
        <taxon>Cucujiformia</taxon>
        <taxon>Chrysomeloidea</taxon>
        <taxon>Cerambycidae</taxon>
        <taxon>Lamiinae</taxon>
        <taxon>Monochamini</taxon>
        <taxon>Molorchus</taxon>
    </lineage>
</organism>
<evidence type="ECO:0000313" key="1">
    <source>
        <dbReference type="EMBL" id="KAJ8973463.1"/>
    </source>
</evidence>
<reference evidence="1" key="1">
    <citation type="journal article" date="2023" name="Insect Mol. Biol.">
        <title>Genome sequencing provides insights into the evolution of gene families encoding plant cell wall-degrading enzymes in longhorned beetles.</title>
        <authorList>
            <person name="Shin N.R."/>
            <person name="Okamura Y."/>
            <person name="Kirsch R."/>
            <person name="Pauchet Y."/>
        </authorList>
    </citation>
    <scope>NUCLEOTIDE SEQUENCE</scope>
    <source>
        <strain evidence="1">MMC_N1</strain>
    </source>
</reference>
<dbReference type="EMBL" id="JAPWTJ010001165">
    <property type="protein sequence ID" value="KAJ8973463.1"/>
    <property type="molecule type" value="Genomic_DNA"/>
</dbReference>
<proteinExistence type="predicted"/>
<comment type="caution">
    <text evidence="1">The sequence shown here is derived from an EMBL/GenBank/DDBJ whole genome shotgun (WGS) entry which is preliminary data.</text>
</comment>
<protein>
    <submittedName>
        <fullName evidence="1">Uncharacterized protein</fullName>
    </submittedName>
</protein>
<name>A0ABQ9J723_9CUCU</name>